<dbReference type="EMBL" id="RZOA01000004">
    <property type="protein sequence ID" value="KAA8824175.1"/>
    <property type="molecule type" value="Genomic_DNA"/>
</dbReference>
<dbReference type="AlphaFoldDB" id="A0A5J5E4P9"/>
<protein>
    <submittedName>
        <fullName evidence="2">Uncharacterized protein</fullName>
    </submittedName>
</protein>
<dbReference type="EMBL" id="RZNZ01000001">
    <property type="protein sequence ID" value="KAA8822540.1"/>
    <property type="molecule type" value="Genomic_DNA"/>
</dbReference>
<accession>A0A5J5E4P9</accession>
<dbReference type="Pfam" id="PF20060">
    <property type="entry name" value="DUF6459"/>
    <property type="match status" value="1"/>
</dbReference>
<name>A0A5J5E4P9_9BIFI</name>
<organism evidence="2 3">
    <name type="scientific">Bifidobacterium vespertilionis</name>
    <dbReference type="NCBI Taxonomy" id="2562524"/>
    <lineage>
        <taxon>Bacteria</taxon>
        <taxon>Bacillati</taxon>
        <taxon>Actinomycetota</taxon>
        <taxon>Actinomycetes</taxon>
        <taxon>Bifidobacteriales</taxon>
        <taxon>Bifidobacteriaceae</taxon>
        <taxon>Bifidobacterium</taxon>
    </lineage>
</organism>
<gene>
    <name evidence="2" type="ORF">EM848_03355</name>
    <name evidence="1" type="ORF">EMO90_00680</name>
</gene>
<evidence type="ECO:0000313" key="4">
    <source>
        <dbReference type="Proteomes" id="UP000374630"/>
    </source>
</evidence>
<dbReference type="InterPro" id="IPR045596">
    <property type="entry name" value="DUF6459"/>
</dbReference>
<keyword evidence="4" id="KW-1185">Reference proteome</keyword>
<evidence type="ECO:0000313" key="1">
    <source>
        <dbReference type="EMBL" id="KAA8822540.1"/>
    </source>
</evidence>
<evidence type="ECO:0000313" key="2">
    <source>
        <dbReference type="EMBL" id="KAA8824175.1"/>
    </source>
</evidence>
<proteinExistence type="predicted"/>
<dbReference type="Proteomes" id="UP000345527">
    <property type="component" value="Unassembled WGS sequence"/>
</dbReference>
<dbReference type="OrthoDB" id="3238427at2"/>
<evidence type="ECO:0000313" key="3">
    <source>
        <dbReference type="Proteomes" id="UP000345527"/>
    </source>
</evidence>
<dbReference type="RefSeq" id="WP_150353580.1">
    <property type="nucleotide sequence ID" value="NZ_JAFEJW010000003.1"/>
</dbReference>
<dbReference type="Proteomes" id="UP000374630">
    <property type="component" value="Unassembled WGS sequence"/>
</dbReference>
<comment type="caution">
    <text evidence="2">The sequence shown here is derived from an EMBL/GenBank/DDBJ whole genome shotgun (WGS) entry which is preliminary data.</text>
</comment>
<sequence>MKRQPESFEVNVTIAQGDGDIRMRLCQYVGSDMDRREGIGLGVAAAQLACKAMEIIRGRLQTDRLVRAVAQKAINKLSTMSVLYHSHLQRHPELRQRALTLPVRARGINAVVRSADHFEACVHLTVGRTNYLSTVVFNHRGGRWMCTALDLG</sequence>
<reference evidence="3 4" key="1">
    <citation type="journal article" date="2019" name="Syst. Appl. Microbiol.">
        <title>Characterization of Bifidobacterium species in feaces of the Egyptian fruit bat: Description of B. vespertilionis sp. nov. and B. rousetti sp. nov.</title>
        <authorList>
            <person name="Modesto M."/>
            <person name="Satti M."/>
            <person name="Watanabe K."/>
            <person name="Puglisi E."/>
            <person name="Morelli L."/>
            <person name="Huang C.-H."/>
            <person name="Liou J.-S."/>
            <person name="Miyashita M."/>
            <person name="Tamura T."/>
            <person name="Saito S."/>
            <person name="Mori K."/>
            <person name="Huang L."/>
            <person name="Sciavilla P."/>
            <person name="Sandri C."/>
            <person name="Spiezio C."/>
            <person name="Vitali F."/>
            <person name="Cavalieri D."/>
            <person name="Perpetuini G."/>
            <person name="Tofalo R."/>
            <person name="Bonetti A."/>
            <person name="Arita M."/>
            <person name="Mattarelli P."/>
        </authorList>
    </citation>
    <scope>NUCLEOTIDE SEQUENCE [LARGE SCALE GENOMIC DNA]</scope>
    <source>
        <strain evidence="1 4">RST16</strain>
        <strain evidence="2 3">RST8</strain>
    </source>
</reference>